<dbReference type="GO" id="GO:0009507">
    <property type="term" value="C:chloroplast"/>
    <property type="evidence" value="ECO:0007669"/>
    <property type="project" value="UniProtKB-SubCell"/>
</dbReference>
<evidence type="ECO:0000256" key="5">
    <source>
        <dbReference type="SAM" id="MobiDB-lite"/>
    </source>
</evidence>
<dbReference type="Gene3D" id="2.40.50.140">
    <property type="entry name" value="Nucleic acid-binding proteins"/>
    <property type="match status" value="1"/>
</dbReference>
<evidence type="ECO:0000256" key="1">
    <source>
        <dbReference type="ARBA" id="ARBA00005636"/>
    </source>
</evidence>
<gene>
    <name evidence="4" type="primary">rpl2</name>
</gene>
<dbReference type="NCBIfam" id="TIGR01171">
    <property type="entry name" value="rplB_bact"/>
    <property type="match status" value="1"/>
</dbReference>
<dbReference type="InterPro" id="IPR022669">
    <property type="entry name" value="Ribosomal_uL2_C"/>
</dbReference>
<dbReference type="GO" id="GO:0016740">
    <property type="term" value="F:transferase activity"/>
    <property type="evidence" value="ECO:0007669"/>
    <property type="project" value="InterPro"/>
</dbReference>
<dbReference type="PROSITE" id="PS00467">
    <property type="entry name" value="RIBOSOMAL_L2"/>
    <property type="match status" value="1"/>
</dbReference>
<dbReference type="GO" id="GO:0032543">
    <property type="term" value="P:mitochondrial translation"/>
    <property type="evidence" value="ECO:0007669"/>
    <property type="project" value="TreeGrafter"/>
</dbReference>
<name>A0A977PJA8_9EUGL</name>
<dbReference type="FunFam" id="2.30.30.30:FF:000001">
    <property type="entry name" value="50S ribosomal protein L2"/>
    <property type="match status" value="1"/>
</dbReference>
<dbReference type="Pfam" id="PF03947">
    <property type="entry name" value="Ribosomal_L2_C"/>
    <property type="match status" value="1"/>
</dbReference>
<dbReference type="InterPro" id="IPR005880">
    <property type="entry name" value="Ribosomal_uL2_bac/org-type"/>
</dbReference>
<keyword evidence="2 4" id="KW-0689">Ribosomal protein</keyword>
<dbReference type="InterPro" id="IPR008991">
    <property type="entry name" value="Translation_prot_SH3-like_sf"/>
</dbReference>
<dbReference type="AlphaFoldDB" id="A0A977PJA8"/>
<comment type="subcellular location">
    <subcellularLocation>
        <location evidence="4">Plastid</location>
        <location evidence="4">Chloroplast</location>
    </subcellularLocation>
</comment>
<evidence type="ECO:0000256" key="4">
    <source>
        <dbReference type="HAMAP-Rule" id="MF_01320"/>
    </source>
</evidence>
<dbReference type="PANTHER" id="PTHR13691">
    <property type="entry name" value="RIBOSOMAL PROTEIN L2"/>
    <property type="match status" value="1"/>
</dbReference>
<dbReference type="InterPro" id="IPR012340">
    <property type="entry name" value="NA-bd_OB-fold"/>
</dbReference>
<evidence type="ECO:0000259" key="7">
    <source>
        <dbReference type="SMART" id="SM01383"/>
    </source>
</evidence>
<dbReference type="FunFam" id="4.10.950.10:FF:000001">
    <property type="entry name" value="50S ribosomal protein L2"/>
    <property type="match status" value="1"/>
</dbReference>
<dbReference type="SUPFAM" id="SSF50249">
    <property type="entry name" value="Nucleic acid-binding proteins"/>
    <property type="match status" value="1"/>
</dbReference>
<keyword evidence="8" id="KW-0150">Chloroplast</keyword>
<evidence type="ECO:0000259" key="6">
    <source>
        <dbReference type="SMART" id="SM01382"/>
    </source>
</evidence>
<dbReference type="GO" id="GO:0019843">
    <property type="term" value="F:rRNA binding"/>
    <property type="evidence" value="ECO:0007669"/>
    <property type="project" value="UniProtKB-UniRule"/>
</dbReference>
<geneLocation type="chloroplast" evidence="8"/>
<dbReference type="SUPFAM" id="SSF50104">
    <property type="entry name" value="Translation proteins SH3-like domain"/>
    <property type="match status" value="1"/>
</dbReference>
<reference evidence="8" key="1">
    <citation type="submission" date="2021-09" db="EMBL/GenBank/DDBJ databases">
        <authorList>
            <person name="Maciszewski K."/>
            <person name="Dabbagh N."/>
            <person name="Preisfeld A."/>
            <person name="Karnkowska A."/>
        </authorList>
    </citation>
    <scope>NUCLEOTIDE SEQUENCE</scope>
    <source>
        <strain evidence="8">K-0027</strain>
    </source>
</reference>
<protein>
    <recommendedName>
        <fullName evidence="4">Large ribosomal subunit protein uL2c</fullName>
    </recommendedName>
</protein>
<accession>A0A977PJA8</accession>
<dbReference type="GO" id="GO:0003735">
    <property type="term" value="F:structural constituent of ribosome"/>
    <property type="evidence" value="ECO:0007669"/>
    <property type="project" value="InterPro"/>
</dbReference>
<proteinExistence type="inferred from homology"/>
<feature type="region of interest" description="Disordered" evidence="5">
    <location>
        <begin position="228"/>
        <end position="258"/>
    </location>
</feature>
<comment type="subunit">
    <text evidence="4">Part of the 50S ribosomal subunit.</text>
</comment>
<comment type="similarity">
    <text evidence="1 4">Belongs to the universal ribosomal protein uL2 family.</text>
</comment>
<sequence>MGIRFYKARTSGTRNRSVSDFSEITKSKPEKSLTYYKHRARGRNNRGVITSRHRGGGHKRLYRQIDFKRNKLGIFAKVFSVEYDPNRNARIALLHYEDGEKRYILHPDGLAVGDKIISNFNVPVQIGNAAPLKNIPLGTEVHNIELQPGKGGQLARAAGSLAQIVAKEGNYVTLRVPSGEVRLIEKNCWATIGQVGNIEASNIIIGKAGRKRWLGKTPKVRGVVMNPCDHAHGGGEGRSPIGRSRPVTPWGRPALGQKTRKAKRYSNALVIRSRKLS</sequence>
<organism evidence="8">
    <name type="scientific">Eutreptiella eupharyngea</name>
    <dbReference type="NCBI Taxonomy" id="215702"/>
    <lineage>
        <taxon>Eukaryota</taxon>
        <taxon>Discoba</taxon>
        <taxon>Euglenozoa</taxon>
        <taxon>Euglenida</taxon>
        <taxon>Spirocuta</taxon>
        <taxon>Euglenophyceae</taxon>
        <taxon>Eutreptiales</taxon>
        <taxon>Eutreptiaceae</taxon>
        <taxon>Eutreptiella</taxon>
    </lineage>
</organism>
<dbReference type="InterPro" id="IPR014726">
    <property type="entry name" value="Ribosomal_uL2_dom3"/>
</dbReference>
<reference evidence="8" key="2">
    <citation type="journal article" date="2022" name="Mol. Phylogenet. Evol.">
        <title>Maturyoshka: A maturase inside a maturase, and other peculiarities of the novel chloroplast genomes of marine euglenophytes.</title>
        <authorList>
            <person name="Maciszewski K."/>
            <person name="Dabbagh N."/>
            <person name="Preisfeld A."/>
            <person name="Karnkowska A."/>
        </authorList>
    </citation>
    <scope>NUCLEOTIDE SEQUENCE</scope>
    <source>
        <strain evidence="8">K-0027</strain>
    </source>
</reference>
<feature type="domain" description="Large ribosomal subunit protein uL2 C-terminal" evidence="6">
    <location>
        <begin position="124"/>
        <end position="253"/>
    </location>
</feature>
<evidence type="ECO:0000256" key="2">
    <source>
        <dbReference type="ARBA" id="ARBA00022980"/>
    </source>
</evidence>
<dbReference type="GO" id="GO:0005762">
    <property type="term" value="C:mitochondrial large ribosomal subunit"/>
    <property type="evidence" value="ECO:0007669"/>
    <property type="project" value="TreeGrafter"/>
</dbReference>
<dbReference type="SMART" id="SM01382">
    <property type="entry name" value="Ribosomal_L2_C"/>
    <property type="match status" value="1"/>
</dbReference>
<dbReference type="InterPro" id="IPR014722">
    <property type="entry name" value="Rib_uL2_dom2"/>
</dbReference>
<dbReference type="EMBL" id="OK136184">
    <property type="protein sequence ID" value="UXD06298.1"/>
    <property type="molecule type" value="Genomic_DNA"/>
</dbReference>
<dbReference type="InterPro" id="IPR002171">
    <property type="entry name" value="Ribosomal_uL2"/>
</dbReference>
<feature type="domain" description="Large ribosomal subunit protein uL2 RNA-binding" evidence="7">
    <location>
        <begin position="42"/>
        <end position="118"/>
    </location>
</feature>
<evidence type="ECO:0000313" key="8">
    <source>
        <dbReference type="EMBL" id="UXD06298.1"/>
    </source>
</evidence>
<dbReference type="HAMAP" id="MF_01320_B">
    <property type="entry name" value="Ribosomal_uL2_B"/>
    <property type="match status" value="1"/>
</dbReference>
<keyword evidence="8" id="KW-0934">Plastid</keyword>
<dbReference type="FunFam" id="2.40.50.140:FF:000003">
    <property type="entry name" value="50S ribosomal protein L2"/>
    <property type="match status" value="1"/>
</dbReference>
<dbReference type="Pfam" id="PF00181">
    <property type="entry name" value="Ribosomal_L2_N"/>
    <property type="match status" value="1"/>
</dbReference>
<dbReference type="InterPro" id="IPR022671">
    <property type="entry name" value="Ribosomal_uL2_CS"/>
</dbReference>
<dbReference type="Gene3D" id="2.30.30.30">
    <property type="match status" value="1"/>
</dbReference>
<dbReference type="Gene3D" id="4.10.950.10">
    <property type="entry name" value="Ribosomal protein L2, domain 3"/>
    <property type="match status" value="1"/>
</dbReference>
<dbReference type="PIRSF" id="PIRSF002158">
    <property type="entry name" value="Ribosomal_L2"/>
    <property type="match status" value="1"/>
</dbReference>
<keyword evidence="3 4" id="KW-0687">Ribonucleoprotein</keyword>
<dbReference type="InterPro" id="IPR022666">
    <property type="entry name" value="Ribosomal_uL2_RNA-bd_dom"/>
</dbReference>
<dbReference type="PANTHER" id="PTHR13691:SF5">
    <property type="entry name" value="LARGE RIBOSOMAL SUBUNIT PROTEIN UL2M"/>
    <property type="match status" value="1"/>
</dbReference>
<evidence type="ECO:0000256" key="3">
    <source>
        <dbReference type="ARBA" id="ARBA00023274"/>
    </source>
</evidence>
<dbReference type="SMART" id="SM01383">
    <property type="entry name" value="Ribosomal_L2"/>
    <property type="match status" value="1"/>
</dbReference>